<organism evidence="11 12">
    <name type="scientific">Shewanella putrefaciens</name>
    <name type="common">Pseudomonas putrefaciens</name>
    <dbReference type="NCBI Taxonomy" id="24"/>
    <lineage>
        <taxon>Bacteria</taxon>
        <taxon>Pseudomonadati</taxon>
        <taxon>Pseudomonadota</taxon>
        <taxon>Gammaproteobacteria</taxon>
        <taxon>Alteromonadales</taxon>
        <taxon>Shewanellaceae</taxon>
        <taxon>Shewanella</taxon>
    </lineage>
</organism>
<evidence type="ECO:0000256" key="3">
    <source>
        <dbReference type="ARBA" id="ARBA00019010"/>
    </source>
</evidence>
<evidence type="ECO:0000256" key="9">
    <source>
        <dbReference type="ARBA" id="ARBA00022842"/>
    </source>
</evidence>
<keyword evidence="9" id="KW-0460">Magnesium</keyword>
<keyword evidence="4" id="KW-0963">Cytoplasm</keyword>
<dbReference type="NCBIfam" id="TIGR00150">
    <property type="entry name" value="T6A_YjeE"/>
    <property type="match status" value="1"/>
</dbReference>
<protein>
    <recommendedName>
        <fullName evidence="3">tRNA threonylcarbamoyladenosine biosynthesis protein TsaE</fullName>
    </recommendedName>
    <alternativeName>
        <fullName evidence="10">t(6)A37 threonylcarbamoyladenosine biosynthesis protein TsaE</fullName>
    </alternativeName>
</protein>
<sequence>MIELTFFLNNEDDTIAVGQQLARYIKAPLTLYLTGDLGAGKTTLSRGLIQGLGHQGAVKSPTYTLVEPYELNGVEIYHFDLYRLNDPEELEFMGIRDYFSDKSLCIVEWPDKGEGLLPDADIHLHLSYVNSGREIHIQALSKSGEKLLAAIK</sequence>
<dbReference type="RefSeq" id="WP_025007508.1">
    <property type="nucleotide sequence ID" value="NZ_BMPK01000001.1"/>
</dbReference>
<dbReference type="Gene3D" id="3.40.50.300">
    <property type="entry name" value="P-loop containing nucleotide triphosphate hydrolases"/>
    <property type="match status" value="1"/>
</dbReference>
<dbReference type="PANTHER" id="PTHR33540:SF2">
    <property type="entry name" value="TRNA THREONYLCARBAMOYLADENOSINE BIOSYNTHESIS PROTEIN TSAE"/>
    <property type="match status" value="1"/>
</dbReference>
<accession>A0ABX8X9X3</accession>
<keyword evidence="6" id="KW-0479">Metal-binding</keyword>
<evidence type="ECO:0000256" key="2">
    <source>
        <dbReference type="ARBA" id="ARBA00007599"/>
    </source>
</evidence>
<proteinExistence type="inferred from homology"/>
<evidence type="ECO:0000256" key="8">
    <source>
        <dbReference type="ARBA" id="ARBA00022840"/>
    </source>
</evidence>
<evidence type="ECO:0000256" key="1">
    <source>
        <dbReference type="ARBA" id="ARBA00004496"/>
    </source>
</evidence>
<name>A0ABX8X9X3_SHEPU</name>
<dbReference type="InterPro" id="IPR027417">
    <property type="entry name" value="P-loop_NTPase"/>
</dbReference>
<evidence type="ECO:0000313" key="11">
    <source>
        <dbReference type="EMBL" id="QYX72291.1"/>
    </source>
</evidence>
<dbReference type="PANTHER" id="PTHR33540">
    <property type="entry name" value="TRNA THREONYLCARBAMOYLADENOSINE BIOSYNTHESIS PROTEIN TSAE"/>
    <property type="match status" value="1"/>
</dbReference>
<dbReference type="Proteomes" id="UP000827084">
    <property type="component" value="Chromosome"/>
</dbReference>
<keyword evidence="7" id="KW-0547">Nucleotide-binding</keyword>
<dbReference type="InterPro" id="IPR003442">
    <property type="entry name" value="T6A_TsaE"/>
</dbReference>
<evidence type="ECO:0000256" key="7">
    <source>
        <dbReference type="ARBA" id="ARBA00022741"/>
    </source>
</evidence>
<dbReference type="EMBL" id="CP080635">
    <property type="protein sequence ID" value="QYX72291.1"/>
    <property type="molecule type" value="Genomic_DNA"/>
</dbReference>
<keyword evidence="12" id="KW-1185">Reference proteome</keyword>
<gene>
    <name evidence="11" type="primary">tsaE</name>
    <name evidence="11" type="ORF">K3G22_16340</name>
</gene>
<evidence type="ECO:0000256" key="10">
    <source>
        <dbReference type="ARBA" id="ARBA00032441"/>
    </source>
</evidence>
<dbReference type="SUPFAM" id="SSF52540">
    <property type="entry name" value="P-loop containing nucleoside triphosphate hydrolases"/>
    <property type="match status" value="1"/>
</dbReference>
<evidence type="ECO:0000256" key="4">
    <source>
        <dbReference type="ARBA" id="ARBA00022490"/>
    </source>
</evidence>
<dbReference type="GeneID" id="67444862"/>
<comment type="subcellular location">
    <subcellularLocation>
        <location evidence="1">Cytoplasm</location>
    </subcellularLocation>
</comment>
<keyword evidence="8" id="KW-0067">ATP-binding</keyword>
<dbReference type="Pfam" id="PF02367">
    <property type="entry name" value="TsaE"/>
    <property type="match status" value="1"/>
</dbReference>
<evidence type="ECO:0000256" key="5">
    <source>
        <dbReference type="ARBA" id="ARBA00022694"/>
    </source>
</evidence>
<evidence type="ECO:0000313" key="12">
    <source>
        <dbReference type="Proteomes" id="UP000827084"/>
    </source>
</evidence>
<evidence type="ECO:0000256" key="6">
    <source>
        <dbReference type="ARBA" id="ARBA00022723"/>
    </source>
</evidence>
<keyword evidence="5" id="KW-0819">tRNA processing</keyword>
<reference evidence="11 12" key="1">
    <citation type="submission" date="2021-08" db="EMBL/GenBank/DDBJ databases">
        <title>Shewanella putrefaciens YZ-J, complete genome.</title>
        <authorList>
            <person name="Yi Z."/>
        </authorList>
    </citation>
    <scope>NUCLEOTIDE SEQUENCE [LARGE SCALE GENOMIC DNA]</scope>
    <source>
        <strain evidence="11 12">YZ-J</strain>
    </source>
</reference>
<comment type="similarity">
    <text evidence="2">Belongs to the TsaE family.</text>
</comment>